<protein>
    <submittedName>
        <fullName evidence="1">Uncharacterized protein</fullName>
    </submittedName>
</protein>
<proteinExistence type="predicted"/>
<accession>A0ABQ2DCS0</accession>
<gene>
    <name evidence="1" type="ORF">GCM10007111_14230</name>
</gene>
<reference evidence="2" key="1">
    <citation type="journal article" date="2019" name="Int. J. Syst. Evol. Microbiol.">
        <title>The Global Catalogue of Microorganisms (GCM) 10K type strain sequencing project: providing services to taxonomists for standard genome sequencing and annotation.</title>
        <authorList>
            <consortium name="The Broad Institute Genomics Platform"/>
            <consortium name="The Broad Institute Genome Sequencing Center for Infectious Disease"/>
            <person name="Wu L."/>
            <person name="Ma J."/>
        </authorList>
    </citation>
    <scope>NUCLEOTIDE SEQUENCE [LARGE SCALE GENOMIC DNA]</scope>
    <source>
        <strain evidence="2">JCM 30071</strain>
    </source>
</reference>
<name>A0ABQ2DCS0_9BACI</name>
<keyword evidence="2" id="KW-1185">Reference proteome</keyword>
<comment type="caution">
    <text evidence="1">The sequence shown here is derived from an EMBL/GenBank/DDBJ whole genome shotgun (WGS) entry which is preliminary data.</text>
</comment>
<dbReference type="EMBL" id="BMPN01000002">
    <property type="protein sequence ID" value="GGJ53170.1"/>
    <property type="molecule type" value="Genomic_DNA"/>
</dbReference>
<organism evidence="1 2">
    <name type="scientific">Virgibacillus kapii</name>
    <dbReference type="NCBI Taxonomy" id="1638645"/>
    <lineage>
        <taxon>Bacteria</taxon>
        <taxon>Bacillati</taxon>
        <taxon>Bacillota</taxon>
        <taxon>Bacilli</taxon>
        <taxon>Bacillales</taxon>
        <taxon>Bacillaceae</taxon>
        <taxon>Virgibacillus</taxon>
    </lineage>
</organism>
<sequence>MEKHLIQKTYLETVLEQAIEDVFVDWDFDSDTGYVIFILHAPNK</sequence>
<evidence type="ECO:0000313" key="2">
    <source>
        <dbReference type="Proteomes" id="UP000634435"/>
    </source>
</evidence>
<evidence type="ECO:0000313" key="1">
    <source>
        <dbReference type="EMBL" id="GGJ53170.1"/>
    </source>
</evidence>
<dbReference type="Proteomes" id="UP000634435">
    <property type="component" value="Unassembled WGS sequence"/>
</dbReference>